<proteinExistence type="predicted"/>
<sequence>ASSSQYQYGRPSDEELIELTCVGRSTKPIRDLLDYVKMWSLDKEKALTVIRRPANKERSRYGGVWSRVSSRPSRPMETVVLECEQKARVLTDINEYLHPSSPR</sequence>
<reference evidence="2 3" key="1">
    <citation type="submission" date="2023-08" db="EMBL/GenBank/DDBJ databases">
        <title>Black Yeasts Isolated from many extreme environments.</title>
        <authorList>
            <person name="Coleine C."/>
            <person name="Stajich J.E."/>
            <person name="Selbmann L."/>
        </authorList>
    </citation>
    <scope>NUCLEOTIDE SEQUENCE [LARGE SCALE GENOMIC DNA]</scope>
    <source>
        <strain evidence="2 3">CCFEE 536</strain>
    </source>
</reference>
<evidence type="ECO:0000313" key="3">
    <source>
        <dbReference type="Proteomes" id="UP001357485"/>
    </source>
</evidence>
<feature type="domain" description="BCS1 N-terminal" evidence="1">
    <location>
        <begin position="7"/>
        <end position="79"/>
    </location>
</feature>
<gene>
    <name evidence="2" type="ORF">LTR16_010469</name>
</gene>
<dbReference type="InterPro" id="IPR014851">
    <property type="entry name" value="BCS1_N"/>
</dbReference>
<dbReference type="EMBL" id="JAVRRA010011189">
    <property type="protein sequence ID" value="KAK5240566.1"/>
    <property type="molecule type" value="Genomic_DNA"/>
</dbReference>
<feature type="non-terminal residue" evidence="2">
    <location>
        <position position="103"/>
    </location>
</feature>
<evidence type="ECO:0000259" key="1">
    <source>
        <dbReference type="Pfam" id="PF08740"/>
    </source>
</evidence>
<accession>A0ABR0LSY4</accession>
<feature type="non-terminal residue" evidence="2">
    <location>
        <position position="1"/>
    </location>
</feature>
<protein>
    <recommendedName>
        <fullName evidence="1">BCS1 N-terminal domain-containing protein</fullName>
    </recommendedName>
</protein>
<comment type="caution">
    <text evidence="2">The sequence shown here is derived from an EMBL/GenBank/DDBJ whole genome shotgun (WGS) entry which is preliminary data.</text>
</comment>
<evidence type="ECO:0000313" key="2">
    <source>
        <dbReference type="EMBL" id="KAK5240566.1"/>
    </source>
</evidence>
<organism evidence="2 3">
    <name type="scientific">Cryomyces antarcticus</name>
    <dbReference type="NCBI Taxonomy" id="329879"/>
    <lineage>
        <taxon>Eukaryota</taxon>
        <taxon>Fungi</taxon>
        <taxon>Dikarya</taxon>
        <taxon>Ascomycota</taxon>
        <taxon>Pezizomycotina</taxon>
        <taxon>Dothideomycetes</taxon>
        <taxon>Dothideomycetes incertae sedis</taxon>
        <taxon>Cryomyces</taxon>
    </lineage>
</organism>
<dbReference type="Pfam" id="PF08740">
    <property type="entry name" value="BCS1_N"/>
    <property type="match status" value="1"/>
</dbReference>
<name>A0ABR0LSY4_9PEZI</name>
<dbReference type="Proteomes" id="UP001357485">
    <property type="component" value="Unassembled WGS sequence"/>
</dbReference>
<keyword evidence="3" id="KW-1185">Reference proteome</keyword>